<evidence type="ECO:0000256" key="1">
    <source>
        <dbReference type="SAM" id="MobiDB-lite"/>
    </source>
</evidence>
<protein>
    <submittedName>
        <fullName evidence="2">Uncharacterized protein</fullName>
    </submittedName>
</protein>
<evidence type="ECO:0000313" key="2">
    <source>
        <dbReference type="EMBL" id="TDL23961.1"/>
    </source>
</evidence>
<dbReference type="EMBL" id="ML170168">
    <property type="protein sequence ID" value="TDL23961.1"/>
    <property type="molecule type" value="Genomic_DNA"/>
</dbReference>
<keyword evidence="3" id="KW-1185">Reference proteome</keyword>
<dbReference type="AlphaFoldDB" id="A0A4Y7Q9I7"/>
<proteinExistence type="predicted"/>
<organism evidence="2 3">
    <name type="scientific">Rickenella mellea</name>
    <dbReference type="NCBI Taxonomy" id="50990"/>
    <lineage>
        <taxon>Eukaryota</taxon>
        <taxon>Fungi</taxon>
        <taxon>Dikarya</taxon>
        <taxon>Basidiomycota</taxon>
        <taxon>Agaricomycotina</taxon>
        <taxon>Agaricomycetes</taxon>
        <taxon>Hymenochaetales</taxon>
        <taxon>Rickenellaceae</taxon>
        <taxon>Rickenella</taxon>
    </lineage>
</organism>
<feature type="region of interest" description="Disordered" evidence="1">
    <location>
        <begin position="1"/>
        <end position="46"/>
    </location>
</feature>
<name>A0A4Y7Q9I7_9AGAM</name>
<reference evidence="2 3" key="1">
    <citation type="submission" date="2018-06" db="EMBL/GenBank/DDBJ databases">
        <title>A transcriptomic atlas of mushroom development highlights an independent origin of complex multicellularity.</title>
        <authorList>
            <consortium name="DOE Joint Genome Institute"/>
            <person name="Krizsan K."/>
            <person name="Almasi E."/>
            <person name="Merenyi Z."/>
            <person name="Sahu N."/>
            <person name="Viragh M."/>
            <person name="Koszo T."/>
            <person name="Mondo S."/>
            <person name="Kiss B."/>
            <person name="Balint B."/>
            <person name="Kues U."/>
            <person name="Barry K."/>
            <person name="Hegedus J.C."/>
            <person name="Henrissat B."/>
            <person name="Johnson J."/>
            <person name="Lipzen A."/>
            <person name="Ohm R."/>
            <person name="Nagy I."/>
            <person name="Pangilinan J."/>
            <person name="Yan J."/>
            <person name="Xiong Y."/>
            <person name="Grigoriev I.V."/>
            <person name="Hibbett D.S."/>
            <person name="Nagy L.G."/>
        </authorList>
    </citation>
    <scope>NUCLEOTIDE SEQUENCE [LARGE SCALE GENOMIC DNA]</scope>
    <source>
        <strain evidence="2 3">SZMC22713</strain>
    </source>
</reference>
<gene>
    <name evidence="2" type="ORF">BD410DRAFT_838494</name>
</gene>
<sequence length="799" mass="87788">MSQEFHSRHASLPMRTSNHATLPNRKKGWTSVHINTTPPAPAHIEESPCLSSALSNDFIDILITGSPLLDERPLSPPARFRIKSRSSRNKLNHSRMVFSLDPRMNSGASSKPDTNAPGLLSTNVTLSSNSTWSLRSSTDACAVYRRPSYAFQRASHDKENISTFNTRLERAAVSPLKIVKKDLRRPPSTTVLKQGGCSNTAHAMWTTNYDSTTSSSSARYSTRFDSLDNVSLPAQRDLSPSASDAITIFSGDLNDENLETQGVATSDSCAVFFSKPGFGSQQLNSSWTEVENEISQICYPSSSSEQSGLDSTQLCASDTFSSVATYASSGCDGGQVVPSDHPRDSMNACVPVLVEQQVDNTEYEENTEDDKAEDFVAIFEPAPQISLPLDNLETCLDVIHPTCTPSFRLSRAGPEIILNFSMSFSSILNLSTGLLNSMSSETRGQRLSMALSNSQSTELPYLKEIVDSGSDKRRSFAVSIHGLPSDMLAILNELEGLGKLVQAHDPPRPRLAPAIIQDENDHGGNVRDVTKANVFRFTTNFGSSIDLSIAFTGANSTGSRSKGKERMVPDAVVEEKYGAIDVLTLDPFAPHRRDTSQHLQLPPALPLSLSESPSIYQIYDPIYAPEFLQGASSALIVEPALGWSSPISYGHIAEHQPSSARRATFPSRIAASDNRHLFSKTASMKRHYSDLQSRSSRKRRFSRLLVSLVPRRMSLKPRSRNSRASTGGSVARGSKRWSVSTILSVLSRRKRVQSDVYRQPVEFVKGRKGMGTRRTSRRSSFSETLRRIFYVPRSLSISE</sequence>
<dbReference type="VEuPathDB" id="FungiDB:BD410DRAFT_838494"/>
<dbReference type="Proteomes" id="UP000294933">
    <property type="component" value="Unassembled WGS sequence"/>
</dbReference>
<evidence type="ECO:0000313" key="3">
    <source>
        <dbReference type="Proteomes" id="UP000294933"/>
    </source>
</evidence>
<accession>A0A4Y7Q9I7</accession>